<feature type="non-terminal residue" evidence="2">
    <location>
        <position position="130"/>
    </location>
</feature>
<proteinExistence type="predicted"/>
<accession>A0ABN9PTS6</accession>
<organism evidence="2 3">
    <name type="scientific">Prorocentrum cordatum</name>
    <dbReference type="NCBI Taxonomy" id="2364126"/>
    <lineage>
        <taxon>Eukaryota</taxon>
        <taxon>Sar</taxon>
        <taxon>Alveolata</taxon>
        <taxon>Dinophyceae</taxon>
        <taxon>Prorocentrales</taxon>
        <taxon>Prorocentraceae</taxon>
        <taxon>Prorocentrum</taxon>
    </lineage>
</organism>
<protein>
    <submittedName>
        <fullName evidence="2">Uncharacterized protein</fullName>
    </submittedName>
</protein>
<name>A0ABN9PTS6_9DINO</name>
<feature type="region of interest" description="Disordered" evidence="1">
    <location>
        <begin position="96"/>
        <end position="130"/>
    </location>
</feature>
<dbReference type="EMBL" id="CAUYUJ010001540">
    <property type="protein sequence ID" value="CAK0796403.1"/>
    <property type="molecule type" value="Genomic_DNA"/>
</dbReference>
<keyword evidence="3" id="KW-1185">Reference proteome</keyword>
<comment type="caution">
    <text evidence="2">The sequence shown here is derived from an EMBL/GenBank/DDBJ whole genome shotgun (WGS) entry which is preliminary data.</text>
</comment>
<evidence type="ECO:0000313" key="2">
    <source>
        <dbReference type="EMBL" id="CAK0796403.1"/>
    </source>
</evidence>
<feature type="compositionally biased region" description="Acidic residues" evidence="1">
    <location>
        <begin position="120"/>
        <end position="130"/>
    </location>
</feature>
<feature type="non-terminal residue" evidence="2">
    <location>
        <position position="1"/>
    </location>
</feature>
<sequence length="130" mass="14113">ELELPDVMEALECAEEQAQVVPRRLGNRVQFDKELRDDFGEIAKAEPSVEEQQQLGLQASEPKDDDLTEQTAAARLELAPYSHGFYSKIVSTMAHTSVAPPAVPQTPEEDMAMPVSAEGTGDEADGDGDQ</sequence>
<dbReference type="Proteomes" id="UP001189429">
    <property type="component" value="Unassembled WGS sequence"/>
</dbReference>
<evidence type="ECO:0000256" key="1">
    <source>
        <dbReference type="SAM" id="MobiDB-lite"/>
    </source>
</evidence>
<feature type="region of interest" description="Disordered" evidence="1">
    <location>
        <begin position="44"/>
        <end position="67"/>
    </location>
</feature>
<gene>
    <name evidence="2" type="ORF">PCOR1329_LOCUS5793</name>
</gene>
<reference evidence="2" key="1">
    <citation type="submission" date="2023-10" db="EMBL/GenBank/DDBJ databases">
        <authorList>
            <person name="Chen Y."/>
            <person name="Shah S."/>
            <person name="Dougan E. K."/>
            <person name="Thang M."/>
            <person name="Chan C."/>
        </authorList>
    </citation>
    <scope>NUCLEOTIDE SEQUENCE [LARGE SCALE GENOMIC DNA]</scope>
</reference>
<evidence type="ECO:0000313" key="3">
    <source>
        <dbReference type="Proteomes" id="UP001189429"/>
    </source>
</evidence>